<evidence type="ECO:0000256" key="1">
    <source>
        <dbReference type="SAM" id="MobiDB-lite"/>
    </source>
</evidence>
<organism evidence="2">
    <name type="scientific">Rhizophora mucronata</name>
    <name type="common">Asiatic mangrove</name>
    <dbReference type="NCBI Taxonomy" id="61149"/>
    <lineage>
        <taxon>Eukaryota</taxon>
        <taxon>Viridiplantae</taxon>
        <taxon>Streptophyta</taxon>
        <taxon>Embryophyta</taxon>
        <taxon>Tracheophyta</taxon>
        <taxon>Spermatophyta</taxon>
        <taxon>Magnoliopsida</taxon>
        <taxon>eudicotyledons</taxon>
        <taxon>Gunneridae</taxon>
        <taxon>Pentapetalae</taxon>
        <taxon>rosids</taxon>
        <taxon>fabids</taxon>
        <taxon>Malpighiales</taxon>
        <taxon>Rhizophoraceae</taxon>
        <taxon>Rhizophora</taxon>
    </lineage>
</organism>
<feature type="region of interest" description="Disordered" evidence="1">
    <location>
        <begin position="1"/>
        <end position="30"/>
    </location>
</feature>
<feature type="compositionally biased region" description="Polar residues" evidence="1">
    <location>
        <begin position="8"/>
        <end position="18"/>
    </location>
</feature>
<evidence type="ECO:0000313" key="2">
    <source>
        <dbReference type="EMBL" id="MBX56016.1"/>
    </source>
</evidence>
<reference evidence="2" key="1">
    <citation type="submission" date="2018-02" db="EMBL/GenBank/DDBJ databases">
        <title>Rhizophora mucronata_Transcriptome.</title>
        <authorList>
            <person name="Meera S.P."/>
            <person name="Sreeshan A."/>
            <person name="Augustine A."/>
        </authorList>
    </citation>
    <scope>NUCLEOTIDE SEQUENCE</scope>
    <source>
        <tissue evidence="2">Leaf</tissue>
    </source>
</reference>
<sequence length="30" mass="3610">MIHKMGPYTNQIQRQNSYAPEVTRREEKTC</sequence>
<protein>
    <submittedName>
        <fullName evidence="2">Uncharacterized protein</fullName>
    </submittedName>
</protein>
<dbReference type="AlphaFoldDB" id="A0A2P2PMQ2"/>
<name>A0A2P2PMQ2_RHIMU</name>
<proteinExistence type="predicted"/>
<accession>A0A2P2PMQ2</accession>
<dbReference type="EMBL" id="GGEC01075532">
    <property type="protein sequence ID" value="MBX56016.1"/>
    <property type="molecule type" value="Transcribed_RNA"/>
</dbReference>